<dbReference type="GeneID" id="60200382"/>
<dbReference type="AlphaFoldDB" id="A2BUP8"/>
<sequence>MKYDINHEYVSISSQTAKHRIILIHGWGADAEDLLPIGQEIIEISNVDFEVLSLKAPSLHPNNVGRQWYGLYPPDWNKADDEVDQLLRSLRMLGTCNIPLEKTILLGFSQGGAMAIDVGCKLNVGLIVACSGYAHPNWEPNEKCPPILISHGLMDEVVPISASKYIYQKIKNVSHKFCELNEFDGYHQIDPNLIHSINLKIKELF</sequence>
<protein>
    <submittedName>
        <fullName evidence="4">Probable esterase</fullName>
    </submittedName>
</protein>
<evidence type="ECO:0000259" key="3">
    <source>
        <dbReference type="Pfam" id="PF02230"/>
    </source>
</evidence>
<comment type="similarity">
    <text evidence="1">Belongs to the AB hydrolase superfamily. AB hydrolase 2 family.</text>
</comment>
<evidence type="ECO:0000313" key="4">
    <source>
        <dbReference type="EMBL" id="ABM71509.1"/>
    </source>
</evidence>
<dbReference type="Gene3D" id="3.40.50.1820">
    <property type="entry name" value="alpha/beta hydrolase"/>
    <property type="match status" value="1"/>
</dbReference>
<keyword evidence="2" id="KW-0378">Hydrolase</keyword>
<dbReference type="GO" id="GO:0016787">
    <property type="term" value="F:hydrolase activity"/>
    <property type="evidence" value="ECO:0007669"/>
    <property type="project" value="UniProtKB-KW"/>
</dbReference>
<dbReference type="EMBL" id="CP000552">
    <property type="protein sequence ID" value="ABM71509.1"/>
    <property type="molecule type" value="Genomic_DNA"/>
</dbReference>
<dbReference type="STRING" id="167542.P9515_03001"/>
<dbReference type="Proteomes" id="UP000001589">
    <property type="component" value="Chromosome"/>
</dbReference>
<proteinExistence type="inferred from homology"/>
<dbReference type="KEGG" id="pmc:P9515_03001"/>
<organism evidence="4 5">
    <name type="scientific">Prochlorococcus marinus (strain MIT 9515)</name>
    <dbReference type="NCBI Taxonomy" id="167542"/>
    <lineage>
        <taxon>Bacteria</taxon>
        <taxon>Bacillati</taxon>
        <taxon>Cyanobacteriota</taxon>
        <taxon>Cyanophyceae</taxon>
        <taxon>Synechococcales</taxon>
        <taxon>Prochlorococcaceae</taxon>
        <taxon>Prochlorococcus</taxon>
    </lineage>
</organism>
<accession>A2BUP8</accession>
<dbReference type="PANTHER" id="PTHR10655:SF17">
    <property type="entry name" value="LYSOPHOSPHOLIPASE-LIKE PROTEIN 1"/>
    <property type="match status" value="1"/>
</dbReference>
<reference evidence="4 5" key="1">
    <citation type="journal article" date="2007" name="PLoS Genet.">
        <title>Patterns and implications of gene gain and loss in the evolution of Prochlorococcus.</title>
        <authorList>
            <person name="Kettler G.C."/>
            <person name="Martiny A.C."/>
            <person name="Huang K."/>
            <person name="Zucker J."/>
            <person name="Coleman M.L."/>
            <person name="Rodrigue S."/>
            <person name="Chen F."/>
            <person name="Lapidus A."/>
            <person name="Ferriera S."/>
            <person name="Johnson J."/>
            <person name="Steglich C."/>
            <person name="Church G.M."/>
            <person name="Richardson P."/>
            <person name="Chisholm S.W."/>
        </authorList>
    </citation>
    <scope>NUCLEOTIDE SEQUENCE [LARGE SCALE GENOMIC DNA]</scope>
    <source>
        <strain evidence="4 5">MIT 9515</strain>
    </source>
</reference>
<evidence type="ECO:0000313" key="5">
    <source>
        <dbReference type="Proteomes" id="UP000001589"/>
    </source>
</evidence>
<dbReference type="SUPFAM" id="SSF53474">
    <property type="entry name" value="alpha/beta-Hydrolases"/>
    <property type="match status" value="1"/>
</dbReference>
<dbReference type="Pfam" id="PF02230">
    <property type="entry name" value="Abhydrolase_2"/>
    <property type="match status" value="1"/>
</dbReference>
<name>A2BUP8_PROM5</name>
<dbReference type="PANTHER" id="PTHR10655">
    <property type="entry name" value="LYSOPHOSPHOLIPASE-RELATED"/>
    <property type="match status" value="1"/>
</dbReference>
<dbReference type="InterPro" id="IPR050565">
    <property type="entry name" value="LYPA1-2/EST-like"/>
</dbReference>
<evidence type="ECO:0000256" key="1">
    <source>
        <dbReference type="ARBA" id="ARBA00006499"/>
    </source>
</evidence>
<dbReference type="RefSeq" id="WP_011819619.1">
    <property type="nucleotide sequence ID" value="NC_008817.1"/>
</dbReference>
<dbReference type="InterPro" id="IPR003140">
    <property type="entry name" value="PLipase/COase/thioEstase"/>
</dbReference>
<dbReference type="InterPro" id="IPR029058">
    <property type="entry name" value="AB_hydrolase_fold"/>
</dbReference>
<dbReference type="eggNOG" id="COG0400">
    <property type="taxonomic scope" value="Bacteria"/>
</dbReference>
<evidence type="ECO:0000256" key="2">
    <source>
        <dbReference type="ARBA" id="ARBA00022801"/>
    </source>
</evidence>
<feature type="domain" description="Phospholipase/carboxylesterase/thioesterase" evidence="3">
    <location>
        <begin position="7"/>
        <end position="198"/>
    </location>
</feature>
<gene>
    <name evidence="4" type="ordered locus">P9515_03001</name>
</gene>
<dbReference type="OrthoDB" id="9801763at2"/>
<dbReference type="HOGENOM" id="CLU_049413_5_1_3"/>